<reference evidence="2 3" key="1">
    <citation type="journal article" date="2014" name="Agronomy (Basel)">
        <title>A Draft Genome Sequence for Ensete ventricosum, the Drought-Tolerant Tree Against Hunger.</title>
        <authorList>
            <person name="Harrison J."/>
            <person name="Moore K.A."/>
            <person name="Paszkiewicz K."/>
            <person name="Jones T."/>
            <person name="Grant M."/>
            <person name="Ambacheew D."/>
            <person name="Muzemil S."/>
            <person name="Studholme D.J."/>
        </authorList>
    </citation>
    <scope>NUCLEOTIDE SEQUENCE [LARGE SCALE GENOMIC DNA]</scope>
</reference>
<protein>
    <submittedName>
        <fullName evidence="2">Uncharacterized protein</fullName>
    </submittedName>
</protein>
<dbReference type="EMBL" id="AMZH03000718">
    <property type="protein sequence ID" value="RRT82329.1"/>
    <property type="molecule type" value="Genomic_DNA"/>
</dbReference>
<gene>
    <name evidence="2" type="ORF">B296_00014535</name>
</gene>
<evidence type="ECO:0000256" key="1">
    <source>
        <dbReference type="SAM" id="MobiDB-lite"/>
    </source>
</evidence>
<accession>A0A427B1E1</accession>
<proteinExistence type="predicted"/>
<feature type="region of interest" description="Disordered" evidence="1">
    <location>
        <begin position="1"/>
        <end position="55"/>
    </location>
</feature>
<evidence type="ECO:0000313" key="3">
    <source>
        <dbReference type="Proteomes" id="UP000287651"/>
    </source>
</evidence>
<name>A0A427B1E1_ENSVE</name>
<dbReference type="Proteomes" id="UP000287651">
    <property type="component" value="Unassembled WGS sequence"/>
</dbReference>
<evidence type="ECO:0000313" key="2">
    <source>
        <dbReference type="EMBL" id="RRT82329.1"/>
    </source>
</evidence>
<feature type="non-terminal residue" evidence="2">
    <location>
        <position position="55"/>
    </location>
</feature>
<organism evidence="2 3">
    <name type="scientific">Ensete ventricosum</name>
    <name type="common">Abyssinian banana</name>
    <name type="synonym">Musa ensete</name>
    <dbReference type="NCBI Taxonomy" id="4639"/>
    <lineage>
        <taxon>Eukaryota</taxon>
        <taxon>Viridiplantae</taxon>
        <taxon>Streptophyta</taxon>
        <taxon>Embryophyta</taxon>
        <taxon>Tracheophyta</taxon>
        <taxon>Spermatophyta</taxon>
        <taxon>Magnoliopsida</taxon>
        <taxon>Liliopsida</taxon>
        <taxon>Zingiberales</taxon>
        <taxon>Musaceae</taxon>
        <taxon>Ensete</taxon>
    </lineage>
</organism>
<dbReference type="AlphaFoldDB" id="A0A427B1E1"/>
<comment type="caution">
    <text evidence="2">The sequence shown here is derived from an EMBL/GenBank/DDBJ whole genome shotgun (WGS) entry which is preliminary data.</text>
</comment>
<sequence>MIALPSGKAPYWAKKKREKAGTKIPRARRHFLVPLRGPSPTSDSFSLRGEKERGD</sequence>